<dbReference type="InterPro" id="IPR027534">
    <property type="entry name" value="Ribosomal_P1/P2"/>
</dbReference>
<dbReference type="Gene3D" id="1.10.10.1410">
    <property type="match status" value="1"/>
</dbReference>
<dbReference type="Proteomes" id="UP001438707">
    <property type="component" value="Unassembled WGS sequence"/>
</dbReference>
<evidence type="ECO:0000256" key="2">
    <source>
        <dbReference type="ARBA" id="ARBA00005436"/>
    </source>
</evidence>
<keyword evidence="8" id="KW-1185">Reference proteome</keyword>
<keyword evidence="4" id="KW-0689">Ribosomal protein</keyword>
<accession>A0AAW1RRY2</accession>
<feature type="compositionally biased region" description="Acidic residues" evidence="6">
    <location>
        <begin position="100"/>
        <end position="110"/>
    </location>
</feature>
<keyword evidence="5" id="KW-0687">Ribonucleoprotein</keyword>
<dbReference type="GO" id="GO:0022625">
    <property type="term" value="C:cytosolic large ribosomal subunit"/>
    <property type="evidence" value="ECO:0007669"/>
    <property type="project" value="InterPro"/>
</dbReference>
<evidence type="ECO:0000256" key="4">
    <source>
        <dbReference type="ARBA" id="ARBA00022980"/>
    </source>
</evidence>
<dbReference type="AlphaFoldDB" id="A0AAW1RRY2"/>
<comment type="similarity">
    <text evidence="2">Belongs to the eukaryotic ribosomal protein P1/P2 family.</text>
</comment>
<dbReference type="InterPro" id="IPR038716">
    <property type="entry name" value="P1/P2_N_sf"/>
</dbReference>
<dbReference type="PANTHER" id="PTHR21141">
    <property type="entry name" value="60S ACIDIC RIBOSOMAL PROTEIN FAMILY MEMBER"/>
    <property type="match status" value="1"/>
</dbReference>
<dbReference type="EMBL" id="JALJOS010000007">
    <property type="protein sequence ID" value="KAK9836528.1"/>
    <property type="molecule type" value="Genomic_DNA"/>
</dbReference>
<reference evidence="7 8" key="1">
    <citation type="journal article" date="2024" name="Nat. Commun.">
        <title>Phylogenomics reveals the evolutionary origins of lichenization in chlorophyte algae.</title>
        <authorList>
            <person name="Puginier C."/>
            <person name="Libourel C."/>
            <person name="Otte J."/>
            <person name="Skaloud P."/>
            <person name="Haon M."/>
            <person name="Grisel S."/>
            <person name="Petersen M."/>
            <person name="Berrin J.G."/>
            <person name="Delaux P.M."/>
            <person name="Dal Grande F."/>
            <person name="Keller J."/>
        </authorList>
    </citation>
    <scope>NUCLEOTIDE SEQUENCE [LARGE SCALE GENOMIC DNA]</scope>
    <source>
        <strain evidence="7 8">SAG 2145</strain>
    </source>
</reference>
<evidence type="ECO:0000256" key="6">
    <source>
        <dbReference type="SAM" id="MobiDB-lite"/>
    </source>
</evidence>
<dbReference type="CDD" id="cd05833">
    <property type="entry name" value="Ribosomal_P2"/>
    <property type="match status" value="1"/>
</dbReference>
<dbReference type="InterPro" id="IPR044076">
    <property type="entry name" value="Ribosomal_P2"/>
</dbReference>
<protein>
    <recommendedName>
        <fullName evidence="9">60S acidic ribosomal protein P2</fullName>
    </recommendedName>
</protein>
<evidence type="ECO:0000256" key="1">
    <source>
        <dbReference type="ARBA" id="ARBA00003362"/>
    </source>
</evidence>
<evidence type="ECO:0000256" key="3">
    <source>
        <dbReference type="ARBA" id="ARBA00011266"/>
    </source>
</evidence>
<comment type="caution">
    <text evidence="7">The sequence shown here is derived from an EMBL/GenBank/DDBJ whole genome shotgun (WGS) entry which is preliminary data.</text>
</comment>
<proteinExistence type="inferred from homology"/>
<dbReference type="HAMAP" id="MF_01478">
    <property type="entry name" value="Ribosomal_L12_arch"/>
    <property type="match status" value="1"/>
</dbReference>
<comment type="subunit">
    <text evidence="3">P1 and P2 exist as dimers at the large ribosomal subunit.</text>
</comment>
<name>A0AAW1RRY2_9CHLO</name>
<sequence>MRVISAYMLAVLGGNSSPSASDINTILESVGSEADSDRVEKLLSELEGKSIEEVVAGGLSKLASVPSGGGGGAAAAAPAAAAGGGGGGAAAAKEEKKEEKEEEEEEDEDMGFSLFD</sequence>
<dbReference type="Pfam" id="PF00428">
    <property type="entry name" value="Ribosomal_60s"/>
    <property type="match status" value="1"/>
</dbReference>
<evidence type="ECO:0000313" key="8">
    <source>
        <dbReference type="Proteomes" id="UP001438707"/>
    </source>
</evidence>
<comment type="function">
    <text evidence="1">Plays an important role in the elongation step of protein synthesis.</text>
</comment>
<dbReference type="GO" id="GO:0002182">
    <property type="term" value="P:cytoplasmic translational elongation"/>
    <property type="evidence" value="ECO:0007669"/>
    <property type="project" value="InterPro"/>
</dbReference>
<dbReference type="PANTHER" id="PTHR21141:SF5">
    <property type="entry name" value="LARGE RIBOSOMAL SUBUNIT PROTEIN P2"/>
    <property type="match status" value="1"/>
</dbReference>
<evidence type="ECO:0000256" key="5">
    <source>
        <dbReference type="ARBA" id="ARBA00023274"/>
    </source>
</evidence>
<evidence type="ECO:0008006" key="9">
    <source>
        <dbReference type="Google" id="ProtNLM"/>
    </source>
</evidence>
<evidence type="ECO:0000313" key="7">
    <source>
        <dbReference type="EMBL" id="KAK9836528.1"/>
    </source>
</evidence>
<dbReference type="GO" id="GO:0003735">
    <property type="term" value="F:structural constituent of ribosome"/>
    <property type="evidence" value="ECO:0007669"/>
    <property type="project" value="InterPro"/>
</dbReference>
<gene>
    <name evidence="7" type="ORF">WJX74_002422</name>
</gene>
<feature type="region of interest" description="Disordered" evidence="6">
    <location>
        <begin position="66"/>
        <end position="116"/>
    </location>
</feature>
<dbReference type="FunFam" id="1.10.10.1410:FF:000002">
    <property type="entry name" value="60S acidic ribosomal protein P2"/>
    <property type="match status" value="1"/>
</dbReference>
<organism evidence="7 8">
    <name type="scientific">Apatococcus lobatus</name>
    <dbReference type="NCBI Taxonomy" id="904363"/>
    <lineage>
        <taxon>Eukaryota</taxon>
        <taxon>Viridiplantae</taxon>
        <taxon>Chlorophyta</taxon>
        <taxon>core chlorophytes</taxon>
        <taxon>Trebouxiophyceae</taxon>
        <taxon>Chlorellales</taxon>
        <taxon>Chlorellaceae</taxon>
        <taxon>Apatococcus</taxon>
    </lineage>
</organism>